<proteinExistence type="predicted"/>
<name>A0ABW7XHV7_9MICO</name>
<gene>
    <name evidence="1" type="ORF">ACH47X_07965</name>
</gene>
<organism evidence="1 2">
    <name type="scientific">Promicromonospora kroppenstedtii</name>
    <dbReference type="NCBI Taxonomy" id="440482"/>
    <lineage>
        <taxon>Bacteria</taxon>
        <taxon>Bacillati</taxon>
        <taxon>Actinomycetota</taxon>
        <taxon>Actinomycetes</taxon>
        <taxon>Micrococcales</taxon>
        <taxon>Promicromonosporaceae</taxon>
        <taxon>Promicromonospora</taxon>
    </lineage>
</organism>
<dbReference type="Proteomes" id="UP001611580">
    <property type="component" value="Unassembled WGS sequence"/>
</dbReference>
<accession>A0ABW7XHV7</accession>
<comment type="caution">
    <text evidence="1">The sequence shown here is derived from an EMBL/GenBank/DDBJ whole genome shotgun (WGS) entry which is preliminary data.</text>
</comment>
<evidence type="ECO:0000313" key="2">
    <source>
        <dbReference type="Proteomes" id="UP001611580"/>
    </source>
</evidence>
<dbReference type="EMBL" id="JBIRYI010000004">
    <property type="protein sequence ID" value="MFI2486829.1"/>
    <property type="molecule type" value="Genomic_DNA"/>
</dbReference>
<sequence>MPSYEWLRQTFEQLDYVDHVEFNGSLITLTRRELPAVRLGVLTTPDVTATLAAELADEIGPFDFMMNTPKTGRFMGDAISYCEERGVGWGGVGDAMRALRYQNPGDYVNRELDFILRGLSQHHQVLATRLLDDRRVFVDRRGLKPLVLYIGSEYQPTADSVRSAIGRYGEFDVYAATNPNSDPTSEAIEVGDRAGIPVIKWGAVLSMLRQ</sequence>
<dbReference type="RefSeq" id="WP_397403065.1">
    <property type="nucleotide sequence ID" value="NZ_JBIRYI010000004.1"/>
</dbReference>
<evidence type="ECO:0000313" key="1">
    <source>
        <dbReference type="EMBL" id="MFI2486829.1"/>
    </source>
</evidence>
<keyword evidence="2" id="KW-1185">Reference proteome</keyword>
<reference evidence="1 2" key="1">
    <citation type="submission" date="2024-10" db="EMBL/GenBank/DDBJ databases">
        <title>The Natural Products Discovery Center: Release of the First 8490 Sequenced Strains for Exploring Actinobacteria Biosynthetic Diversity.</title>
        <authorList>
            <person name="Kalkreuter E."/>
            <person name="Kautsar S.A."/>
            <person name="Yang D."/>
            <person name="Bader C.D."/>
            <person name="Teijaro C.N."/>
            <person name="Fluegel L."/>
            <person name="Davis C.M."/>
            <person name="Simpson J.R."/>
            <person name="Lauterbach L."/>
            <person name="Steele A.D."/>
            <person name="Gui C."/>
            <person name="Meng S."/>
            <person name="Li G."/>
            <person name="Viehrig K."/>
            <person name="Ye F."/>
            <person name="Su P."/>
            <person name="Kiefer A.F."/>
            <person name="Nichols A."/>
            <person name="Cepeda A.J."/>
            <person name="Yan W."/>
            <person name="Fan B."/>
            <person name="Jiang Y."/>
            <person name="Adhikari A."/>
            <person name="Zheng C.-J."/>
            <person name="Schuster L."/>
            <person name="Cowan T.M."/>
            <person name="Smanski M.J."/>
            <person name="Chevrette M.G."/>
            <person name="De Carvalho L.P.S."/>
            <person name="Shen B."/>
        </authorList>
    </citation>
    <scope>NUCLEOTIDE SEQUENCE [LARGE SCALE GENOMIC DNA]</scope>
    <source>
        <strain evidence="1 2">NPDC019481</strain>
    </source>
</reference>
<protein>
    <submittedName>
        <fullName evidence="1">Uncharacterized protein</fullName>
    </submittedName>
</protein>